<dbReference type="Gene3D" id="3.30.70.100">
    <property type="match status" value="1"/>
</dbReference>
<evidence type="ECO:0000313" key="2">
    <source>
        <dbReference type="EMBL" id="RVW50108.1"/>
    </source>
</evidence>
<dbReference type="PROSITE" id="PS50846">
    <property type="entry name" value="HMA_2"/>
    <property type="match status" value="1"/>
</dbReference>
<evidence type="ECO:0000259" key="1">
    <source>
        <dbReference type="PROSITE" id="PS50846"/>
    </source>
</evidence>
<protein>
    <recommendedName>
        <fullName evidence="1">HMA domain-containing protein</fullName>
    </recommendedName>
</protein>
<sequence length="53" mass="5662">MKQKIIVKVQMNCDKCRAKAMKIAAVEEGVISVAIEGAEKDRVVVIGDGVDSS</sequence>
<gene>
    <name evidence="2" type="ORF">CK203_117696</name>
</gene>
<dbReference type="EMBL" id="QGNW01001211">
    <property type="protein sequence ID" value="RVW50108.1"/>
    <property type="molecule type" value="Genomic_DNA"/>
</dbReference>
<accession>A0A438ER49</accession>
<dbReference type="InterPro" id="IPR042885">
    <property type="entry name" value="HIPP47/16"/>
</dbReference>
<reference evidence="2 3" key="1">
    <citation type="journal article" date="2018" name="PLoS Genet.">
        <title>Population sequencing reveals clonal diversity and ancestral inbreeding in the grapevine cultivar Chardonnay.</title>
        <authorList>
            <person name="Roach M.J."/>
            <person name="Johnson D.L."/>
            <person name="Bohlmann J."/>
            <person name="van Vuuren H.J."/>
            <person name="Jones S.J."/>
            <person name="Pretorius I.S."/>
            <person name="Schmidt S.A."/>
            <person name="Borneman A.R."/>
        </authorList>
    </citation>
    <scope>NUCLEOTIDE SEQUENCE [LARGE SCALE GENOMIC DNA]</scope>
    <source>
        <strain evidence="3">cv. Chardonnay</strain>
        <tissue evidence="2">Leaf</tissue>
    </source>
</reference>
<proteinExistence type="predicted"/>
<name>A0A438ER49_VITVI</name>
<dbReference type="SUPFAM" id="SSF55008">
    <property type="entry name" value="HMA, heavy metal-associated domain"/>
    <property type="match status" value="1"/>
</dbReference>
<dbReference type="AlphaFoldDB" id="A0A438ER49"/>
<dbReference type="Proteomes" id="UP000288805">
    <property type="component" value="Unassembled WGS sequence"/>
</dbReference>
<evidence type="ECO:0000313" key="3">
    <source>
        <dbReference type="Proteomes" id="UP000288805"/>
    </source>
</evidence>
<dbReference type="PANTHER" id="PTHR46932">
    <property type="entry name" value="HEAVY METAL-ASSOCIATED ISOPRENYLATED PLANT PROTEIN 47"/>
    <property type="match status" value="1"/>
</dbReference>
<organism evidence="2 3">
    <name type="scientific">Vitis vinifera</name>
    <name type="common">Grape</name>
    <dbReference type="NCBI Taxonomy" id="29760"/>
    <lineage>
        <taxon>Eukaryota</taxon>
        <taxon>Viridiplantae</taxon>
        <taxon>Streptophyta</taxon>
        <taxon>Embryophyta</taxon>
        <taxon>Tracheophyta</taxon>
        <taxon>Spermatophyta</taxon>
        <taxon>Magnoliopsida</taxon>
        <taxon>eudicotyledons</taxon>
        <taxon>Gunneridae</taxon>
        <taxon>Pentapetalae</taxon>
        <taxon>rosids</taxon>
        <taxon>Vitales</taxon>
        <taxon>Vitaceae</taxon>
        <taxon>Viteae</taxon>
        <taxon>Vitis</taxon>
    </lineage>
</organism>
<dbReference type="InterPro" id="IPR036163">
    <property type="entry name" value="HMA_dom_sf"/>
</dbReference>
<dbReference type="PANTHER" id="PTHR46932:SF12">
    <property type="entry name" value="HEAVY METAL-ASSOCIATED ISOPRENYLATED PLANT PROTEIN 47"/>
    <property type="match status" value="1"/>
</dbReference>
<feature type="domain" description="HMA" evidence="1">
    <location>
        <begin position="2"/>
        <end position="53"/>
    </location>
</feature>
<dbReference type="GO" id="GO:0046872">
    <property type="term" value="F:metal ion binding"/>
    <property type="evidence" value="ECO:0007669"/>
    <property type="project" value="InterPro"/>
</dbReference>
<comment type="caution">
    <text evidence="2">The sequence shown here is derived from an EMBL/GenBank/DDBJ whole genome shotgun (WGS) entry which is preliminary data.</text>
</comment>
<dbReference type="InterPro" id="IPR006121">
    <property type="entry name" value="HMA_dom"/>
</dbReference>